<gene>
    <name evidence="1" type="ORF">ACFQ2N_12895</name>
</gene>
<comment type="caution">
    <text evidence="1">The sequence shown here is derived from an EMBL/GenBank/DDBJ whole genome shotgun (WGS) entry which is preliminary data.</text>
</comment>
<dbReference type="RefSeq" id="WP_162377035.1">
    <property type="nucleotide sequence ID" value="NZ_JBHTKN010000008.1"/>
</dbReference>
<proteinExistence type="predicted"/>
<dbReference type="Proteomes" id="UP001597033">
    <property type="component" value="Unassembled WGS sequence"/>
</dbReference>
<evidence type="ECO:0000313" key="2">
    <source>
        <dbReference type="Proteomes" id="UP001597033"/>
    </source>
</evidence>
<keyword evidence="2" id="KW-1185">Reference proteome</keyword>
<evidence type="ECO:0000313" key="1">
    <source>
        <dbReference type="EMBL" id="MFD1043244.1"/>
    </source>
</evidence>
<reference evidence="2" key="1">
    <citation type="journal article" date="2019" name="Int. J. Syst. Evol. Microbiol.">
        <title>The Global Catalogue of Microorganisms (GCM) 10K type strain sequencing project: providing services to taxonomists for standard genome sequencing and annotation.</title>
        <authorList>
            <consortium name="The Broad Institute Genomics Platform"/>
            <consortium name="The Broad Institute Genome Sequencing Center for Infectious Disease"/>
            <person name="Wu L."/>
            <person name="Ma J."/>
        </authorList>
    </citation>
    <scope>NUCLEOTIDE SEQUENCE [LARGE SCALE GENOMIC DNA]</scope>
    <source>
        <strain evidence="2">CCUG 55854</strain>
    </source>
</reference>
<organism evidence="1 2">
    <name type="scientific">Pseudoxanthomonas kaohsiungensis</name>
    <dbReference type="NCBI Taxonomy" id="283923"/>
    <lineage>
        <taxon>Bacteria</taxon>
        <taxon>Pseudomonadati</taxon>
        <taxon>Pseudomonadota</taxon>
        <taxon>Gammaproteobacteria</taxon>
        <taxon>Lysobacterales</taxon>
        <taxon>Lysobacteraceae</taxon>
        <taxon>Pseudoxanthomonas</taxon>
    </lineage>
</organism>
<dbReference type="EMBL" id="JBHTKN010000008">
    <property type="protein sequence ID" value="MFD1043244.1"/>
    <property type="molecule type" value="Genomic_DNA"/>
</dbReference>
<protein>
    <submittedName>
        <fullName evidence="1">Uncharacterized protein</fullName>
    </submittedName>
</protein>
<sequence>MDELAAGLPALEIHEALHCIAATSEAVAKRPRLTQAMWRVLFNIKSGRGAAFGVQGRSQHGGLVSTLFWLRKRGLVDEFDVLTPAGLAVVDGKSGHQTAGAAAAADARFAVVPAAPQGALPFTLPRE</sequence>
<accession>A0ABW3M110</accession>
<name>A0ABW3M110_9GAMM</name>